<sequence>MKDHKALTLNIPFVKAWGSIRIVPIPDPQKTNPPQLAGQLKLEGEKVGGRQRTVQLDIAGWQRSGDKGNYYSFSVGGIPATLFPNVDKQAHTDPDYTGAFGFDWEFKFAGWKKTDGNSQWISVTVSEKQQRSETQPVKGQSRVHEAPSQPVDATPLHYLD</sequence>
<reference evidence="2" key="1">
    <citation type="submission" date="2023-02" db="EMBL/GenBank/DDBJ databases">
        <title>Description of Herbaspirillum huttiense subsp. nephrolepsisexaltata and Herbaspirillum huttiense subsp. lycopersicon.</title>
        <authorList>
            <person name="Poudel M."/>
            <person name="Sharma A."/>
            <person name="Goss E."/>
            <person name="Tapia J.H."/>
            <person name="Harmon C.M."/>
            <person name="Jones J.B."/>
        </authorList>
    </citation>
    <scope>NUCLEOTIDE SEQUENCE</scope>
    <source>
        <strain evidence="2">NC40101</strain>
    </source>
</reference>
<feature type="region of interest" description="Disordered" evidence="1">
    <location>
        <begin position="125"/>
        <end position="160"/>
    </location>
</feature>
<proteinExistence type="predicted"/>
<feature type="compositionally biased region" description="Polar residues" evidence="1">
    <location>
        <begin position="125"/>
        <end position="138"/>
    </location>
</feature>
<gene>
    <name evidence="2" type="ORF">RJN63_11275</name>
</gene>
<organism evidence="2">
    <name type="scientific">Herbaspirillum huttiense subsp. nephrolepidis</name>
    <dbReference type="NCBI Taxonomy" id="3075126"/>
    <lineage>
        <taxon>Bacteria</taxon>
        <taxon>Pseudomonadati</taxon>
        <taxon>Pseudomonadota</taxon>
        <taxon>Betaproteobacteria</taxon>
        <taxon>Burkholderiales</taxon>
        <taxon>Oxalobacteraceae</taxon>
        <taxon>Herbaspirillum</taxon>
    </lineage>
</organism>
<evidence type="ECO:0000256" key="1">
    <source>
        <dbReference type="SAM" id="MobiDB-lite"/>
    </source>
</evidence>
<protein>
    <submittedName>
        <fullName evidence="2">Uncharacterized protein</fullName>
    </submittedName>
</protein>
<evidence type="ECO:0000313" key="2">
    <source>
        <dbReference type="EMBL" id="MDT0337411.1"/>
    </source>
</evidence>
<accession>A0AAE4K5X4</accession>
<comment type="caution">
    <text evidence="2">The sequence shown here is derived from an EMBL/GenBank/DDBJ whole genome shotgun (WGS) entry which is preliminary data.</text>
</comment>
<dbReference type="EMBL" id="JAVRAA010000005">
    <property type="protein sequence ID" value="MDT0337411.1"/>
    <property type="molecule type" value="Genomic_DNA"/>
</dbReference>
<dbReference type="RefSeq" id="WP_284076879.1">
    <property type="nucleotide sequence ID" value="NZ_JAVLSM010000007.1"/>
</dbReference>
<name>A0AAE4K5X4_9BURK</name>
<dbReference type="AlphaFoldDB" id="A0AAE4K5X4"/>